<dbReference type="EMBL" id="CP002158">
    <property type="protein sequence ID" value="ADL25976.1"/>
    <property type="molecule type" value="Genomic_DNA"/>
</dbReference>
<proteinExistence type="predicted"/>
<accession>D9S7Z7</accession>
<evidence type="ECO:0000313" key="1">
    <source>
        <dbReference type="EMBL" id="ADL25976.1"/>
    </source>
</evidence>
<dbReference type="Proteomes" id="UP000000517">
    <property type="component" value="Chromosome"/>
</dbReference>
<evidence type="ECO:0000313" key="2">
    <source>
        <dbReference type="Proteomes" id="UP000000517"/>
    </source>
</evidence>
<name>D9S7Z7_FIBSS</name>
<dbReference type="KEGG" id="fsc:FSU_0760"/>
<dbReference type="HOGENOM" id="CLU_942490_0_0_0"/>
<sequence>MFIFGVKKFTGMLAMTKLDDRIREDLKNLLKGKRICRAVNLNKKLSQKVSEKGEPSHFCGDRDAFTVMVMLNPGCDATEADERFSKISRSWKRDDWNDESIDKFIEDYKSYKTNYADYWPECYRYDAFDVKQAAFLKSWPDSGIDLPKDFDCIQNKLLAKRNVLLKKLQLELVPFASQSFKVRTEELDLLVPYFEDCLDEIFSRERKYVILCGQIFESLLRKMKEEGKLEIEFEDPKKCDNTDKINKRCIVVHLKYDGAWRKLLIAHTFASQGLTNAYKSMEEYGLFCYKKFKNL</sequence>
<organism evidence="1 2">
    <name type="scientific">Fibrobacter succinogenes (strain ATCC 19169 / S85)</name>
    <dbReference type="NCBI Taxonomy" id="59374"/>
    <lineage>
        <taxon>Bacteria</taxon>
        <taxon>Pseudomonadati</taxon>
        <taxon>Fibrobacterota</taxon>
        <taxon>Fibrobacteria</taxon>
        <taxon>Fibrobacterales</taxon>
        <taxon>Fibrobacteraceae</taxon>
        <taxon>Fibrobacter</taxon>
    </lineage>
</organism>
<reference evidence="2" key="1">
    <citation type="submission" date="2010-08" db="EMBL/GenBank/DDBJ databases">
        <title>Complete sequence of Fibrobacter succinogenes subsp. succinogenes S85.</title>
        <authorList>
            <person name="Durkin A.S."/>
            <person name="Nelson K.E."/>
            <person name="Morrison M."/>
            <person name="Forsberg C.W."/>
            <person name="Wilson D.B."/>
            <person name="Russell J.B."/>
            <person name="Cann I.K.O."/>
            <person name="Mackie R.I."/>
            <person name="White B.A."/>
        </authorList>
    </citation>
    <scope>NUCLEOTIDE SEQUENCE [LARGE SCALE GENOMIC DNA]</scope>
    <source>
        <strain evidence="2">ATCC 19169 / S85</strain>
    </source>
</reference>
<dbReference type="STRING" id="59374.FSU_0760"/>
<dbReference type="AlphaFoldDB" id="D9S7Z7"/>
<protein>
    <submittedName>
        <fullName evidence="1">Uncharacterized protein</fullName>
    </submittedName>
</protein>
<gene>
    <name evidence="1" type="ordered locus">FSU_0760</name>
</gene>